<evidence type="ECO:0000256" key="1">
    <source>
        <dbReference type="ARBA" id="ARBA00022729"/>
    </source>
</evidence>
<keyword evidence="3" id="KW-1185">Reference proteome</keyword>
<dbReference type="RefSeq" id="WP_094851520.1">
    <property type="nucleotide sequence ID" value="NZ_NEVM01000001.1"/>
</dbReference>
<organism evidence="2 3">
    <name type="scientific">Bordetella genomosp. 10</name>
    <dbReference type="NCBI Taxonomy" id="1416804"/>
    <lineage>
        <taxon>Bacteria</taxon>
        <taxon>Pseudomonadati</taxon>
        <taxon>Pseudomonadota</taxon>
        <taxon>Betaproteobacteria</taxon>
        <taxon>Burkholderiales</taxon>
        <taxon>Alcaligenaceae</taxon>
        <taxon>Bordetella</taxon>
    </lineage>
</organism>
<evidence type="ECO:0000313" key="2">
    <source>
        <dbReference type="EMBL" id="OZI37414.1"/>
    </source>
</evidence>
<dbReference type="AlphaFoldDB" id="A0A261SJ33"/>
<dbReference type="InterPro" id="IPR006059">
    <property type="entry name" value="SBP"/>
</dbReference>
<name>A0A261SJ33_9BORD</name>
<dbReference type="InterPro" id="IPR006311">
    <property type="entry name" value="TAT_signal"/>
</dbReference>
<gene>
    <name evidence="2" type="ORF">CAL29_03105</name>
</gene>
<accession>A0A261SJ33</accession>
<dbReference type="PANTHER" id="PTHR30006">
    <property type="entry name" value="THIAMINE-BINDING PERIPLASMIC PROTEIN-RELATED"/>
    <property type="match status" value="1"/>
</dbReference>
<dbReference type="PROSITE" id="PS51318">
    <property type="entry name" value="TAT"/>
    <property type="match status" value="1"/>
</dbReference>
<dbReference type="EMBL" id="NEVM01000001">
    <property type="protein sequence ID" value="OZI37414.1"/>
    <property type="molecule type" value="Genomic_DNA"/>
</dbReference>
<dbReference type="OrthoDB" id="9155688at2"/>
<proteinExistence type="predicted"/>
<keyword evidence="1" id="KW-0732">Signal</keyword>
<dbReference type="GO" id="GO:0030975">
    <property type="term" value="F:thiamine binding"/>
    <property type="evidence" value="ECO:0007669"/>
    <property type="project" value="TreeGrafter"/>
</dbReference>
<evidence type="ECO:0008006" key="4">
    <source>
        <dbReference type="Google" id="ProtNLM"/>
    </source>
</evidence>
<dbReference type="SUPFAM" id="SSF53850">
    <property type="entry name" value="Periplasmic binding protein-like II"/>
    <property type="match status" value="1"/>
</dbReference>
<dbReference type="GO" id="GO:0015888">
    <property type="term" value="P:thiamine transport"/>
    <property type="evidence" value="ECO:0007669"/>
    <property type="project" value="TreeGrafter"/>
</dbReference>
<dbReference type="Proteomes" id="UP000216020">
    <property type="component" value="Unassembled WGS sequence"/>
</dbReference>
<dbReference type="Pfam" id="PF13416">
    <property type="entry name" value="SBP_bac_8"/>
    <property type="match status" value="1"/>
</dbReference>
<dbReference type="GO" id="GO:0030976">
    <property type="term" value="F:thiamine pyrophosphate binding"/>
    <property type="evidence" value="ECO:0007669"/>
    <property type="project" value="TreeGrafter"/>
</dbReference>
<dbReference type="Gene3D" id="3.40.190.10">
    <property type="entry name" value="Periplasmic binding protein-like II"/>
    <property type="match status" value="2"/>
</dbReference>
<dbReference type="PANTHER" id="PTHR30006:SF2">
    <property type="entry name" value="ABC TRANSPORTER SUBSTRATE-BINDING PROTEIN"/>
    <property type="match status" value="1"/>
</dbReference>
<evidence type="ECO:0000313" key="3">
    <source>
        <dbReference type="Proteomes" id="UP000216020"/>
    </source>
</evidence>
<dbReference type="GO" id="GO:0030288">
    <property type="term" value="C:outer membrane-bounded periplasmic space"/>
    <property type="evidence" value="ECO:0007669"/>
    <property type="project" value="TreeGrafter"/>
</dbReference>
<protein>
    <recommendedName>
        <fullName evidence="4">ABC transporter substrate-binding protein</fullName>
    </recommendedName>
</protein>
<sequence>MSKEASDRFPSFPPRRRFLQGMGAAAGSAMLGYGLPRSAWAESFSGDLVVSNWGGDWNANVVKALESPELEAKGMTIRRDLAGAPERKTKILAERALPRGTIDIANFTDADAYELQLQDALETLDYDKIPNARHLLPGMKTPYFIPFGLSGVVLIYNPDKIKTPPTSFADLMNPAYAGRVGLIDQIYYNYFFALGLLDGGGMSNVTPAFKQLLELKKAVNPRIYPSHQQTEAALASGEIWITANYLARAAQWRANGLPVRAAYPKEGAIAYQTGMCIPKKARNKQNAYRYLNAMLTPAVAQRMATLTYYAVPIDNAALPPEQAAAVEFTAAERQKLNHFDLEYTAKNQSAWLDWWNKNIKV</sequence>
<comment type="caution">
    <text evidence="2">The sequence shown here is derived from an EMBL/GenBank/DDBJ whole genome shotgun (WGS) entry which is preliminary data.</text>
</comment>
<reference evidence="3" key="1">
    <citation type="submission" date="2017-05" db="EMBL/GenBank/DDBJ databases">
        <title>Complete and WGS of Bordetella genogroups.</title>
        <authorList>
            <person name="Spilker T."/>
            <person name="Lipuma J."/>
        </authorList>
    </citation>
    <scope>NUCLEOTIDE SEQUENCE [LARGE SCALE GENOMIC DNA]</scope>
    <source>
        <strain evidence="3">AU16122</strain>
    </source>
</reference>